<dbReference type="Proteomes" id="UP000031307">
    <property type="component" value="Unassembled WGS sequence"/>
</dbReference>
<keyword evidence="4 5" id="KW-0067">ATP-binding</keyword>
<keyword evidence="3 5" id="KW-0418">Kinase</keyword>
<evidence type="ECO:0000259" key="6">
    <source>
        <dbReference type="PROSITE" id="PS51510"/>
    </source>
</evidence>
<feature type="binding site" evidence="5">
    <location>
        <begin position="228"/>
        <end position="233"/>
    </location>
    <ligand>
        <name>ATP</name>
        <dbReference type="ChEBI" id="CHEBI:30616"/>
    </ligand>
</feature>
<dbReference type="InterPro" id="IPR000749">
    <property type="entry name" value="ATP-guanido_PTrfase"/>
</dbReference>
<protein>
    <submittedName>
        <fullName evidence="7">Putative ATP:guanido phosphotransferase</fullName>
        <ecNumber evidence="7">2.7.3.-</ecNumber>
    </submittedName>
</protein>
<organism evidence="7 8">
    <name type="scientific">Parachlamydia acanthamoebae</name>
    <dbReference type="NCBI Taxonomy" id="83552"/>
    <lineage>
        <taxon>Bacteria</taxon>
        <taxon>Pseudomonadati</taxon>
        <taxon>Chlamydiota</taxon>
        <taxon>Chlamydiia</taxon>
        <taxon>Parachlamydiales</taxon>
        <taxon>Parachlamydiaceae</taxon>
        <taxon>Parachlamydia</taxon>
    </lineage>
</organism>
<dbReference type="InterPro" id="IPR022414">
    <property type="entry name" value="ATP-guanido_PTrfase_cat"/>
</dbReference>
<dbReference type="GO" id="GO:0005615">
    <property type="term" value="C:extracellular space"/>
    <property type="evidence" value="ECO:0007669"/>
    <property type="project" value="TreeGrafter"/>
</dbReference>
<evidence type="ECO:0000313" key="8">
    <source>
        <dbReference type="Proteomes" id="UP000031307"/>
    </source>
</evidence>
<name>A0A0C1BYN2_9BACT</name>
<dbReference type="GO" id="GO:0004111">
    <property type="term" value="F:creatine kinase activity"/>
    <property type="evidence" value="ECO:0007669"/>
    <property type="project" value="InterPro"/>
</dbReference>
<dbReference type="PANTHER" id="PTHR11547">
    <property type="entry name" value="ARGININE OR CREATINE KINASE"/>
    <property type="match status" value="1"/>
</dbReference>
<gene>
    <name evidence="7" type="ORF">DB43_AB00260</name>
</gene>
<dbReference type="PATRIC" id="fig|83552.4.peg.2337"/>
<evidence type="ECO:0000313" key="7">
    <source>
        <dbReference type="EMBL" id="KIA76561.1"/>
    </source>
</evidence>
<evidence type="ECO:0000256" key="4">
    <source>
        <dbReference type="ARBA" id="ARBA00022840"/>
    </source>
</evidence>
<accession>A0A0C1BYN2</accession>
<dbReference type="PROSITE" id="PS51510">
    <property type="entry name" value="PHOSPHAGEN_KINASE_C"/>
    <property type="match status" value="1"/>
</dbReference>
<evidence type="ECO:0000256" key="1">
    <source>
        <dbReference type="ARBA" id="ARBA00022679"/>
    </source>
</evidence>
<evidence type="ECO:0000256" key="3">
    <source>
        <dbReference type="ARBA" id="ARBA00022777"/>
    </source>
</evidence>
<keyword evidence="2 5" id="KW-0547">Nucleotide-binding</keyword>
<evidence type="ECO:0000256" key="2">
    <source>
        <dbReference type="ARBA" id="ARBA00022741"/>
    </source>
</evidence>
<dbReference type="SUPFAM" id="SSF55931">
    <property type="entry name" value="Glutamine synthetase/guanido kinase"/>
    <property type="match status" value="1"/>
</dbReference>
<dbReference type="PANTHER" id="PTHR11547:SF38">
    <property type="entry name" value="ARGININE KINASE 1-RELATED"/>
    <property type="match status" value="1"/>
</dbReference>
<dbReference type="NCBIfam" id="NF002191">
    <property type="entry name" value="PRK01059.1-1"/>
    <property type="match status" value="1"/>
</dbReference>
<dbReference type="GO" id="GO:0005524">
    <property type="term" value="F:ATP binding"/>
    <property type="evidence" value="ECO:0007669"/>
    <property type="project" value="UniProtKB-UniRule"/>
</dbReference>
<comment type="caution">
    <text evidence="7">The sequence shown here is derived from an EMBL/GenBank/DDBJ whole genome shotgun (WGS) entry which is preliminary data.</text>
</comment>
<comment type="caution">
    <text evidence="5">Lacks conserved residue(s) required for the propagation of feature annotation.</text>
</comment>
<sequence length="378" mass="42652">MKIMNKQPCCAIKLKSSLKMRRKAMTKNSDFLIQQKKPWANNHNTIWLATTATLNRNIEKFKFPIKLSSEQKKQIISLVSHDLLQSNQITDPVLIRSEELGPLEKEFLVEHFLSEEGYQQAHGGEAFIVEASGEFLLALNVKDHMQFTWIDCQGEIEQIWTRLVKLESALGKVVTYAFSPNFGFLTTDPSQCGTALTVTVLIQPSALIQTGEINEIIARLGNETLTITSLQGNPNEIIGDLIAIRNRYTLGVTEENVIASLRSFVTKLIVEESTARMHLHQQKNAEVMDRVSRAFGVLVHSYKLEAIEALNAISLLKLGADLGWLTGITIDKLNELFFSCRRAHLLFQYGDEKIPQEEIPHKRAEFVHQALKNATLTI</sequence>
<proteinExistence type="inferred from homology"/>
<dbReference type="Pfam" id="PF00217">
    <property type="entry name" value="ATP-gua_Ptrans"/>
    <property type="match status" value="1"/>
</dbReference>
<feature type="domain" description="Phosphagen kinase C-terminal" evidence="6">
    <location>
        <begin position="46"/>
        <end position="275"/>
    </location>
</feature>
<keyword evidence="1 5" id="KW-0808">Transferase</keyword>
<feature type="binding site" evidence="5">
    <location>
        <begin position="49"/>
        <end position="53"/>
    </location>
    <ligand>
        <name>ATP</name>
        <dbReference type="ChEBI" id="CHEBI:30616"/>
    </ligand>
</feature>
<dbReference type="InterPro" id="IPR014746">
    <property type="entry name" value="Gln_synth/guanido_kin_cat_dom"/>
</dbReference>
<reference evidence="7 8" key="1">
    <citation type="journal article" date="2014" name="Mol. Biol. Evol.">
        <title>Massive expansion of Ubiquitination-related gene families within the Chlamydiae.</title>
        <authorList>
            <person name="Domman D."/>
            <person name="Collingro A."/>
            <person name="Lagkouvardos I."/>
            <person name="Gehre L."/>
            <person name="Weinmaier T."/>
            <person name="Rattei T."/>
            <person name="Subtil A."/>
            <person name="Horn M."/>
        </authorList>
    </citation>
    <scope>NUCLEOTIDE SEQUENCE [LARGE SCALE GENOMIC DNA]</scope>
    <source>
        <strain evidence="7 8">OEW1</strain>
    </source>
</reference>
<feature type="binding site" evidence="5">
    <location>
        <begin position="197"/>
        <end position="201"/>
    </location>
    <ligand>
        <name>ATP</name>
        <dbReference type="ChEBI" id="CHEBI:30616"/>
    </ligand>
</feature>
<comment type="similarity">
    <text evidence="5">Belongs to the ATP:guanido phosphotransferase family.</text>
</comment>
<dbReference type="AlphaFoldDB" id="A0A0C1BYN2"/>
<dbReference type="GO" id="GO:0046314">
    <property type="term" value="P:phosphocreatine biosynthetic process"/>
    <property type="evidence" value="ECO:0007669"/>
    <property type="project" value="InterPro"/>
</dbReference>
<dbReference type="EC" id="2.7.3.-" evidence="7"/>
<dbReference type="Gene3D" id="3.30.590.10">
    <property type="entry name" value="Glutamine synthetase/guanido kinase, catalytic domain"/>
    <property type="match status" value="1"/>
</dbReference>
<dbReference type="EMBL" id="JSAM01000112">
    <property type="protein sequence ID" value="KIA76561.1"/>
    <property type="molecule type" value="Genomic_DNA"/>
</dbReference>
<evidence type="ECO:0000256" key="5">
    <source>
        <dbReference type="PROSITE-ProRule" id="PRU00843"/>
    </source>
</evidence>